<accession>A0ABT9D314</accession>
<keyword evidence="2" id="KW-1185">Reference proteome</keyword>
<gene>
    <name evidence="1" type="ORF">OC683_02230</name>
</gene>
<evidence type="ECO:0000313" key="1">
    <source>
        <dbReference type="EMBL" id="MDO8059411.1"/>
    </source>
</evidence>
<proteinExistence type="predicted"/>
<dbReference type="RefSeq" id="WP_304514913.1">
    <property type="nucleotide sequence ID" value="NZ_JAOSIR010000042.1"/>
</dbReference>
<evidence type="ECO:0000313" key="2">
    <source>
        <dbReference type="Proteomes" id="UP001170674"/>
    </source>
</evidence>
<protein>
    <submittedName>
        <fullName evidence="1">Uncharacterized protein</fullName>
    </submittedName>
</protein>
<comment type="caution">
    <text evidence="1">The sequence shown here is derived from an EMBL/GenBank/DDBJ whole genome shotgun (WGS) entry which is preliminary data.</text>
</comment>
<dbReference type="EMBL" id="JAOSIR010000042">
    <property type="protein sequence ID" value="MDO8059411.1"/>
    <property type="molecule type" value="Genomic_DNA"/>
</dbReference>
<sequence length="57" mass="6931">MHKLKQKIKLLEKMMEKLKKIDKKMVFYLVNQFQSTLNLTNILKTIQLKRSTFAKYI</sequence>
<name>A0ABT9D314_9MOLU</name>
<organism evidence="1 2">
    <name type="scientific">Candidatus Phytoplasma crotalariae</name>
    <dbReference type="NCBI Taxonomy" id="2982627"/>
    <lineage>
        <taxon>Bacteria</taxon>
        <taxon>Bacillati</taxon>
        <taxon>Mycoplasmatota</taxon>
        <taxon>Mollicutes</taxon>
        <taxon>Acholeplasmatales</taxon>
        <taxon>Acholeplasmataceae</taxon>
        <taxon>Candidatus Phytoplasma</taxon>
        <taxon>16SrII (Peanut WB group)</taxon>
    </lineage>
</organism>
<dbReference type="Proteomes" id="UP001170674">
    <property type="component" value="Unassembled WGS sequence"/>
</dbReference>
<reference evidence="1 2" key="1">
    <citation type="journal article" date="2023" name="Int. J. Syst. Evol. Microbiol.">
        <title>The observation of taxonomic boundaries for the 16SrII and 16SrXXV phytoplasmas using genome-based delimitation.</title>
        <authorList>
            <person name="Rodrigues Jardim B."/>
            <person name="Tran-Nguyen L.T.T."/>
            <person name="Gambley C."/>
            <person name="Al-Sadi A.M."/>
            <person name="Al-Subhi A.M."/>
            <person name="Foissac X."/>
            <person name="Salar P."/>
            <person name="Cai H."/>
            <person name="Yang J.Y."/>
            <person name="Davis R."/>
            <person name="Jones L."/>
            <person name="Rodoni B."/>
            <person name="Constable F.E."/>
        </authorList>
    </citation>
    <scope>NUCLEOTIDE SEQUENCE [LARGE SCALE GENOMIC DNA]</scope>
    <source>
        <strain evidence="1">BAWM-OMN-P53</strain>
    </source>
</reference>